<dbReference type="EMBL" id="CP004387">
    <property type="protein sequence ID" value="AJD47197.1"/>
    <property type="molecule type" value="Genomic_DNA"/>
</dbReference>
<dbReference type="Gene3D" id="3.40.50.10170">
    <property type="match status" value="1"/>
</dbReference>
<dbReference type="Proteomes" id="UP000006764">
    <property type="component" value="Chromosome"/>
</dbReference>
<dbReference type="AlphaFoldDB" id="A0A0B4XLD1"/>
<dbReference type="NCBIfam" id="TIGR00762">
    <property type="entry name" value="DegV"/>
    <property type="match status" value="1"/>
</dbReference>
<keyword evidence="3" id="KW-1185">Reference proteome</keyword>
<name>A0A0B4XLD1_9GAMM</name>
<evidence type="ECO:0000256" key="1">
    <source>
        <dbReference type="ARBA" id="ARBA00023121"/>
    </source>
</evidence>
<keyword evidence="1" id="KW-0446">Lipid-binding</keyword>
<dbReference type="InterPro" id="IPR003797">
    <property type="entry name" value="DegV"/>
</dbReference>
<dbReference type="GO" id="GO:0008289">
    <property type="term" value="F:lipid binding"/>
    <property type="evidence" value="ECO:0007669"/>
    <property type="project" value="UniProtKB-KW"/>
</dbReference>
<dbReference type="Gene3D" id="3.30.1180.10">
    <property type="match status" value="1"/>
</dbReference>
<dbReference type="STRING" id="391936.S7S_03875"/>
<evidence type="ECO:0008006" key="4">
    <source>
        <dbReference type="Google" id="ProtNLM"/>
    </source>
</evidence>
<accession>A0A0B4XLD1</accession>
<dbReference type="PANTHER" id="PTHR33434">
    <property type="entry name" value="DEGV DOMAIN-CONTAINING PROTEIN DR_1986-RELATED"/>
    <property type="match status" value="1"/>
</dbReference>
<dbReference type="PANTHER" id="PTHR33434:SF2">
    <property type="entry name" value="FATTY ACID-BINDING PROTEIN TM_1468"/>
    <property type="match status" value="1"/>
</dbReference>
<dbReference type="InterPro" id="IPR043168">
    <property type="entry name" value="DegV_C"/>
</dbReference>
<sequence>MRIGILVDSTCDLPESDFEQHNIRVMPISIRLGDELLVDERDSEATAHFYAEQIESKGVDAESIPYSTEQIQSVFLERLVLDYDLVFCITVSSRHSPIFDNATRASFGILKQYRNVRAAAQVPGPFSMRVIDSKTIFAGTAVLVAEAAALIEAGVAPNEIRLKIDEMIPNICGYMVPSNLGYVRDRGFRKNERRGLGDTMRGVALTVGSALSMHPVISIYRGEENPATVNRSYEKSVKRMLDHVTDRIKAGELMSGSVCMSFAGDVRKVPIMPGFDDLAKAARERNIALKLSTMSATGAVNVGAGCLFVAYAGKQVKM</sequence>
<dbReference type="PROSITE" id="PS51482">
    <property type="entry name" value="DEGV"/>
    <property type="match status" value="1"/>
</dbReference>
<reference evidence="2 3" key="1">
    <citation type="journal article" date="2012" name="J. Bacteriol.">
        <title>Genome sequence of an alkane-degrading bacterium, Alcanivorax pacificus type strain W11-5, isolated from deep sea sediment.</title>
        <authorList>
            <person name="Lai Q."/>
            <person name="Shao Z."/>
        </authorList>
    </citation>
    <scope>NUCLEOTIDE SEQUENCE [LARGE SCALE GENOMIC DNA]</scope>
    <source>
        <strain evidence="2 3">W11-5</strain>
    </source>
</reference>
<dbReference type="HOGENOM" id="CLU_069606_0_0_6"/>
<dbReference type="RefSeq" id="WP_008738117.1">
    <property type="nucleotide sequence ID" value="NZ_CP004387.1"/>
</dbReference>
<dbReference type="InterPro" id="IPR050270">
    <property type="entry name" value="DegV_domain_contain"/>
</dbReference>
<proteinExistence type="predicted"/>
<dbReference type="SUPFAM" id="SSF82549">
    <property type="entry name" value="DAK1/DegV-like"/>
    <property type="match status" value="1"/>
</dbReference>
<organism evidence="2 3">
    <name type="scientific">Isoalcanivorax pacificus W11-5</name>
    <dbReference type="NCBI Taxonomy" id="391936"/>
    <lineage>
        <taxon>Bacteria</taxon>
        <taxon>Pseudomonadati</taxon>
        <taxon>Pseudomonadota</taxon>
        <taxon>Gammaproteobacteria</taxon>
        <taxon>Oceanospirillales</taxon>
        <taxon>Alcanivoracaceae</taxon>
        <taxon>Isoalcanivorax</taxon>
    </lineage>
</organism>
<dbReference type="OrthoDB" id="6190387at2"/>
<evidence type="ECO:0000313" key="2">
    <source>
        <dbReference type="EMBL" id="AJD47197.1"/>
    </source>
</evidence>
<dbReference type="Pfam" id="PF02645">
    <property type="entry name" value="DegV"/>
    <property type="match status" value="1"/>
</dbReference>
<dbReference type="KEGG" id="apac:S7S_03875"/>
<gene>
    <name evidence="2" type="ORF">S7S_03875</name>
</gene>
<protein>
    <recommendedName>
        <fullName evidence="4">DegV family protein</fullName>
    </recommendedName>
</protein>
<evidence type="ECO:0000313" key="3">
    <source>
        <dbReference type="Proteomes" id="UP000006764"/>
    </source>
</evidence>